<dbReference type="OrthoDB" id="9813151at2"/>
<dbReference type="FunFam" id="1.10.287.130:FF:000001">
    <property type="entry name" value="Two-component sensor histidine kinase"/>
    <property type="match status" value="1"/>
</dbReference>
<comment type="catalytic activity">
    <reaction evidence="1">
        <text>ATP + protein L-histidine = ADP + protein N-phospho-L-histidine.</text>
        <dbReference type="EC" id="2.7.13.3"/>
    </reaction>
</comment>
<dbReference type="InterPro" id="IPR050351">
    <property type="entry name" value="BphY/WalK/GraS-like"/>
</dbReference>
<evidence type="ECO:0000256" key="2">
    <source>
        <dbReference type="ARBA" id="ARBA00004370"/>
    </source>
</evidence>
<dbReference type="SUPFAM" id="SSF47384">
    <property type="entry name" value="Homodimeric domain of signal transducing histidine kinase"/>
    <property type="match status" value="1"/>
</dbReference>
<evidence type="ECO:0000256" key="7">
    <source>
        <dbReference type="ARBA" id="ARBA00023012"/>
    </source>
</evidence>
<dbReference type="FunFam" id="3.30.565.10:FF:000006">
    <property type="entry name" value="Sensor histidine kinase WalK"/>
    <property type="match status" value="1"/>
</dbReference>
<dbReference type="InterPro" id="IPR005467">
    <property type="entry name" value="His_kinase_dom"/>
</dbReference>
<dbReference type="PANTHER" id="PTHR45453">
    <property type="entry name" value="PHOSPHATE REGULON SENSOR PROTEIN PHOR"/>
    <property type="match status" value="1"/>
</dbReference>
<keyword evidence="9" id="KW-1133">Transmembrane helix</keyword>
<dbReference type="InterPro" id="IPR003594">
    <property type="entry name" value="HATPase_dom"/>
</dbReference>
<dbReference type="Gene3D" id="3.30.565.10">
    <property type="entry name" value="Histidine kinase-like ATPase, C-terminal domain"/>
    <property type="match status" value="1"/>
</dbReference>
<dbReference type="InterPro" id="IPR003661">
    <property type="entry name" value="HisK_dim/P_dom"/>
</dbReference>
<organism evidence="11 12">
    <name type="scientific">Geosporobacter ferrireducens</name>
    <dbReference type="NCBI Taxonomy" id="1424294"/>
    <lineage>
        <taxon>Bacteria</taxon>
        <taxon>Bacillati</taxon>
        <taxon>Bacillota</taxon>
        <taxon>Clostridia</taxon>
        <taxon>Peptostreptococcales</taxon>
        <taxon>Thermotaleaceae</taxon>
        <taxon>Geosporobacter</taxon>
    </lineage>
</organism>
<dbReference type="Pfam" id="PF02518">
    <property type="entry name" value="HATPase_c"/>
    <property type="match status" value="1"/>
</dbReference>
<proteinExistence type="predicted"/>
<name>A0A1D8GNK7_9FIRM</name>
<dbReference type="SMART" id="SM00387">
    <property type="entry name" value="HATPase_c"/>
    <property type="match status" value="1"/>
</dbReference>
<sequence length="410" mass="46193">MFQKLKIRLIMINVIALTIILLMIFSGIYLLMKQGMQKQAYMLMSTIAEEERVLPPFGAPDARRILLGSFFIKINASGEIITYSSELRVPKEDVGELKEIVLNKGISTGTIATNNYRLHFLKVSKEYGSIVVFLDNSGEENVFRWLLTISICIGLISLTLVFFISLFLANKAIKPVKISWERQNTFVADASHELRTPLAVVTSNLEIIMENETETVGSQHKWLTNVQSELDRLKQLVNDLLFLARSDAEGEELSKEPFDLSSLLYKTSDTFMPLAQKKGIRLVLHNQDDVTLLGNEFRIKQLITILLDNAIKYTSSGGKIELQLEVGMNTFQLSIKDSGEGIPREHLNRIFDRFYRVDQSRSRSHGGSGLGLAIAKCIVDEHKGSIHVMSEVDKGTEFTVVFPIESRCLS</sequence>
<evidence type="ECO:0000256" key="4">
    <source>
        <dbReference type="ARBA" id="ARBA00022553"/>
    </source>
</evidence>
<dbReference type="CDD" id="cd00082">
    <property type="entry name" value="HisKA"/>
    <property type="match status" value="1"/>
</dbReference>
<dbReference type="EMBL" id="CP017269">
    <property type="protein sequence ID" value="AOT72508.1"/>
    <property type="molecule type" value="Genomic_DNA"/>
</dbReference>
<evidence type="ECO:0000256" key="1">
    <source>
        <dbReference type="ARBA" id="ARBA00000085"/>
    </source>
</evidence>
<gene>
    <name evidence="11" type="ORF">Gferi_24915</name>
</gene>
<evidence type="ECO:0000256" key="9">
    <source>
        <dbReference type="SAM" id="Phobius"/>
    </source>
</evidence>
<dbReference type="GO" id="GO:0016036">
    <property type="term" value="P:cellular response to phosphate starvation"/>
    <property type="evidence" value="ECO:0007669"/>
    <property type="project" value="TreeGrafter"/>
</dbReference>
<dbReference type="PROSITE" id="PS50109">
    <property type="entry name" value="HIS_KIN"/>
    <property type="match status" value="1"/>
</dbReference>
<dbReference type="KEGG" id="gfe:Gferi_24915"/>
<evidence type="ECO:0000313" key="11">
    <source>
        <dbReference type="EMBL" id="AOT72508.1"/>
    </source>
</evidence>
<dbReference type="Gene3D" id="1.10.287.130">
    <property type="match status" value="1"/>
</dbReference>
<dbReference type="CDD" id="cd00075">
    <property type="entry name" value="HATPase"/>
    <property type="match status" value="1"/>
</dbReference>
<dbReference type="SMART" id="SM00388">
    <property type="entry name" value="HisKA"/>
    <property type="match status" value="1"/>
</dbReference>
<dbReference type="SUPFAM" id="SSF55874">
    <property type="entry name" value="ATPase domain of HSP90 chaperone/DNA topoisomerase II/histidine kinase"/>
    <property type="match status" value="1"/>
</dbReference>
<evidence type="ECO:0000313" key="12">
    <source>
        <dbReference type="Proteomes" id="UP000095743"/>
    </source>
</evidence>
<dbReference type="GO" id="GO:0005886">
    <property type="term" value="C:plasma membrane"/>
    <property type="evidence" value="ECO:0007669"/>
    <property type="project" value="TreeGrafter"/>
</dbReference>
<evidence type="ECO:0000259" key="10">
    <source>
        <dbReference type="PROSITE" id="PS50109"/>
    </source>
</evidence>
<dbReference type="Pfam" id="PF00512">
    <property type="entry name" value="HisKA"/>
    <property type="match status" value="1"/>
</dbReference>
<protein>
    <recommendedName>
        <fullName evidence="3">histidine kinase</fullName>
        <ecNumber evidence="3">2.7.13.3</ecNumber>
    </recommendedName>
</protein>
<accession>A0A1D8GNK7</accession>
<keyword evidence="6 11" id="KW-0418">Kinase</keyword>
<feature type="transmembrane region" description="Helical" evidence="9">
    <location>
        <begin position="142"/>
        <end position="169"/>
    </location>
</feature>
<dbReference type="PRINTS" id="PR00344">
    <property type="entry name" value="BCTRLSENSOR"/>
</dbReference>
<evidence type="ECO:0000256" key="6">
    <source>
        <dbReference type="ARBA" id="ARBA00022777"/>
    </source>
</evidence>
<evidence type="ECO:0000256" key="3">
    <source>
        <dbReference type="ARBA" id="ARBA00012438"/>
    </source>
</evidence>
<comment type="subcellular location">
    <subcellularLocation>
        <location evidence="2">Membrane</location>
    </subcellularLocation>
</comment>
<dbReference type="RefSeq" id="WP_069980817.1">
    <property type="nucleotide sequence ID" value="NZ_CP017269.1"/>
</dbReference>
<dbReference type="InterPro" id="IPR036890">
    <property type="entry name" value="HATPase_C_sf"/>
</dbReference>
<keyword evidence="12" id="KW-1185">Reference proteome</keyword>
<keyword evidence="8 9" id="KW-0472">Membrane</keyword>
<evidence type="ECO:0000256" key="5">
    <source>
        <dbReference type="ARBA" id="ARBA00022679"/>
    </source>
</evidence>
<keyword evidence="7" id="KW-0902">Two-component regulatory system</keyword>
<dbReference type="GO" id="GO:0004721">
    <property type="term" value="F:phosphoprotein phosphatase activity"/>
    <property type="evidence" value="ECO:0007669"/>
    <property type="project" value="TreeGrafter"/>
</dbReference>
<dbReference type="GO" id="GO:0000155">
    <property type="term" value="F:phosphorelay sensor kinase activity"/>
    <property type="evidence" value="ECO:0007669"/>
    <property type="project" value="InterPro"/>
</dbReference>
<keyword evidence="9" id="KW-0812">Transmembrane</keyword>
<keyword evidence="4" id="KW-0597">Phosphoprotein</keyword>
<feature type="transmembrane region" description="Helical" evidence="9">
    <location>
        <begin position="12"/>
        <end position="32"/>
    </location>
</feature>
<feature type="domain" description="Histidine kinase" evidence="10">
    <location>
        <begin position="189"/>
        <end position="406"/>
    </location>
</feature>
<dbReference type="InterPro" id="IPR036097">
    <property type="entry name" value="HisK_dim/P_sf"/>
</dbReference>
<dbReference type="AlphaFoldDB" id="A0A1D8GNK7"/>
<dbReference type="PANTHER" id="PTHR45453:SF1">
    <property type="entry name" value="PHOSPHATE REGULON SENSOR PROTEIN PHOR"/>
    <property type="match status" value="1"/>
</dbReference>
<evidence type="ECO:0000256" key="8">
    <source>
        <dbReference type="ARBA" id="ARBA00023136"/>
    </source>
</evidence>
<keyword evidence="5" id="KW-0808">Transferase</keyword>
<dbReference type="STRING" id="1424294.Gferi_24915"/>
<dbReference type="Proteomes" id="UP000095743">
    <property type="component" value="Chromosome"/>
</dbReference>
<dbReference type="InterPro" id="IPR004358">
    <property type="entry name" value="Sig_transdc_His_kin-like_C"/>
</dbReference>
<dbReference type="EC" id="2.7.13.3" evidence="3"/>
<reference evidence="11 12" key="1">
    <citation type="submission" date="2016-09" db="EMBL/GenBank/DDBJ databases">
        <title>Genomic analysis reveals versatility of anaerobic energy metabolism of Geosporobacter ferrireducens IRF9 of phylum Firmicutes.</title>
        <authorList>
            <person name="Kim S.-J."/>
        </authorList>
    </citation>
    <scope>NUCLEOTIDE SEQUENCE [LARGE SCALE GENOMIC DNA]</scope>
    <source>
        <strain evidence="11 12">IRF9</strain>
    </source>
</reference>